<organism evidence="1 2">
    <name type="scientific">Rhizobium phage RHph_Y68</name>
    <dbReference type="NCBI Taxonomy" id="2509787"/>
    <lineage>
        <taxon>Viruses</taxon>
        <taxon>Duplodnaviria</taxon>
        <taxon>Heunggongvirae</taxon>
        <taxon>Uroviricota</taxon>
        <taxon>Caudoviricetes</taxon>
        <taxon>Pootjesviridae</taxon>
        <taxon>Staniewskivirinae</taxon>
        <taxon>Trinifflemingvirus</taxon>
        <taxon>Trinifflemingvirus Y68</taxon>
    </lineage>
</organism>
<sequence length="72" mass="8446">MSYDNGWISMDEAPRDGTEILVARNNGCGWDYYTVWRSLDRAYPWTSDNNSYPEDYFSAWKPIGGPPYEIHF</sequence>
<dbReference type="EMBL" id="MN988486">
    <property type="protein sequence ID" value="QIG67971.1"/>
    <property type="molecule type" value="Genomic_DNA"/>
</dbReference>
<evidence type="ECO:0008006" key="3">
    <source>
        <dbReference type="Google" id="ProtNLM"/>
    </source>
</evidence>
<evidence type="ECO:0000313" key="2">
    <source>
        <dbReference type="Proteomes" id="UP000605518"/>
    </source>
</evidence>
<evidence type="ECO:0000313" key="1">
    <source>
        <dbReference type="EMBL" id="QIG67971.1"/>
    </source>
</evidence>
<name>A0A7S5UT61_9CAUD</name>
<accession>A0A7S5UT61</accession>
<dbReference type="Proteomes" id="UP000605518">
    <property type="component" value="Segment"/>
</dbReference>
<reference evidence="1" key="1">
    <citation type="submission" date="2020-01" db="EMBL/GenBank/DDBJ databases">
        <title>Patterns of diversity and host range of bacteriophage communities associated with bean-nodulatin bacteria.</title>
        <authorList>
            <person name="Vann Cauwenberghe J."/>
            <person name="Santamaria R.I."/>
            <person name="Bustos P."/>
            <person name="Juarez S."/>
            <person name="Gonzalez V."/>
        </authorList>
    </citation>
    <scope>NUCLEOTIDE SEQUENCE</scope>
</reference>
<gene>
    <name evidence="1" type="ORF">EVB55_036</name>
</gene>
<protein>
    <recommendedName>
        <fullName evidence="3">DUF551 domain-containing protein</fullName>
    </recommendedName>
</protein>
<keyword evidence="2" id="KW-1185">Reference proteome</keyword>
<proteinExistence type="predicted"/>